<reference evidence="1" key="1">
    <citation type="submission" date="2020-04" db="EMBL/GenBank/DDBJ databases">
        <authorList>
            <person name="Chiriac C."/>
            <person name="Salcher M."/>
            <person name="Ghai R."/>
            <person name="Kavagutti S V."/>
        </authorList>
    </citation>
    <scope>NUCLEOTIDE SEQUENCE</scope>
</reference>
<evidence type="ECO:0000313" key="1">
    <source>
        <dbReference type="EMBL" id="CAB4155091.1"/>
    </source>
</evidence>
<sequence length="62" mass="7055">MTKLELVARQLAAHNDMVEIRKSARQLAAERSAGEITALLRQWRKRQTRNGEDNGEHGKDQA</sequence>
<dbReference type="EMBL" id="LR796623">
    <property type="protein sequence ID" value="CAB4155091.1"/>
    <property type="molecule type" value="Genomic_DNA"/>
</dbReference>
<name>A0A6J5NC60_9CAUD</name>
<gene>
    <name evidence="1" type="ORF">UFOVP650_76</name>
</gene>
<proteinExistence type="predicted"/>
<organism evidence="1">
    <name type="scientific">uncultured Caudovirales phage</name>
    <dbReference type="NCBI Taxonomy" id="2100421"/>
    <lineage>
        <taxon>Viruses</taxon>
        <taxon>Duplodnaviria</taxon>
        <taxon>Heunggongvirae</taxon>
        <taxon>Uroviricota</taxon>
        <taxon>Caudoviricetes</taxon>
        <taxon>Peduoviridae</taxon>
        <taxon>Maltschvirus</taxon>
        <taxon>Maltschvirus maltsch</taxon>
    </lineage>
</organism>
<protein>
    <submittedName>
        <fullName evidence="1">Uncharacterized protein</fullName>
    </submittedName>
</protein>
<accession>A0A6J5NC60</accession>